<sequence length="192" mass="21434">MTQAQAPNQTAKSEVLGEWTTDYGNRLTLMARRATGYASIWLTHLGKPAKIGSVAHAGGVLREVRWEEPWREQTDAWKNQQRHHIASLIATWYAEGHEPPRQAAMPSTVIGTFDCFGFRFAVEPTATSEHAILSVINVAGTLTPVADLLHDRGRICGISTRPGWKSTPDDRKRTWRHEAETILTRAAQQGRL</sequence>
<keyword evidence="2" id="KW-1185">Reference proteome</keyword>
<dbReference type="Proteomes" id="UP000477750">
    <property type="component" value="Unassembled WGS sequence"/>
</dbReference>
<dbReference type="EMBL" id="WIAO01000005">
    <property type="protein sequence ID" value="MQM25251.1"/>
    <property type="molecule type" value="Genomic_DNA"/>
</dbReference>
<organism evidence="1 2">
    <name type="scientific">Glycomyces albidus</name>
    <dbReference type="NCBI Taxonomy" id="2656774"/>
    <lineage>
        <taxon>Bacteria</taxon>
        <taxon>Bacillati</taxon>
        <taxon>Actinomycetota</taxon>
        <taxon>Actinomycetes</taxon>
        <taxon>Glycomycetales</taxon>
        <taxon>Glycomycetaceae</taxon>
        <taxon>Glycomyces</taxon>
    </lineage>
</organism>
<protein>
    <submittedName>
        <fullName evidence="1">Uncharacterized protein</fullName>
    </submittedName>
</protein>
<evidence type="ECO:0000313" key="2">
    <source>
        <dbReference type="Proteomes" id="UP000477750"/>
    </source>
</evidence>
<proteinExistence type="predicted"/>
<name>A0A6L5G6J0_9ACTN</name>
<comment type="caution">
    <text evidence="1">The sequence shown here is derived from an EMBL/GenBank/DDBJ whole genome shotgun (WGS) entry which is preliminary data.</text>
</comment>
<accession>A0A6L5G6J0</accession>
<evidence type="ECO:0000313" key="1">
    <source>
        <dbReference type="EMBL" id="MQM25251.1"/>
    </source>
</evidence>
<gene>
    <name evidence="1" type="ORF">GFD30_06660</name>
</gene>
<reference evidence="1 2" key="1">
    <citation type="submission" date="2019-10" db="EMBL/GenBank/DDBJ databases">
        <title>Glycomyces albidus sp. nov., a novel actinomycete isolated from rhizosphere soil of wheat (Triticum aestivum L.).</title>
        <authorList>
            <person name="Qian L."/>
        </authorList>
    </citation>
    <scope>NUCLEOTIDE SEQUENCE [LARGE SCALE GENOMIC DNA]</scope>
    <source>
        <strain evidence="1 2">NEAU-7082</strain>
    </source>
</reference>
<dbReference type="RefSeq" id="WP_153024402.1">
    <property type="nucleotide sequence ID" value="NZ_WIAO01000005.1"/>
</dbReference>
<dbReference type="AlphaFoldDB" id="A0A6L5G6J0"/>